<dbReference type="AlphaFoldDB" id="A0A383XQD7"/>
<evidence type="ECO:0000256" key="1">
    <source>
        <dbReference type="ARBA" id="ARBA00008136"/>
    </source>
</evidence>
<name>A0A383XQD7_9GAMM</name>
<keyword evidence="7" id="KW-0456">Lyase</keyword>
<dbReference type="Pfam" id="PF02586">
    <property type="entry name" value="SRAP"/>
    <property type="match status" value="1"/>
</dbReference>
<accession>A0A383XQD7</accession>
<evidence type="ECO:0000256" key="6">
    <source>
        <dbReference type="ARBA" id="ARBA00023125"/>
    </source>
</evidence>
<protein>
    <recommendedName>
        <fullName evidence="8">Abasic site processing protein</fullName>
        <ecNumber evidence="8">3.4.-.-</ecNumber>
    </recommendedName>
</protein>
<dbReference type="EMBL" id="QEQK01000017">
    <property type="protein sequence ID" value="PWN54841.1"/>
    <property type="molecule type" value="Genomic_DNA"/>
</dbReference>
<gene>
    <name evidence="10" type="ORF">DEH80_15365</name>
</gene>
<dbReference type="PANTHER" id="PTHR13604:SF0">
    <property type="entry name" value="ABASIC SITE PROCESSING PROTEIN HMCES"/>
    <property type="match status" value="1"/>
</dbReference>
<keyword evidence="5" id="KW-0190">Covalent protein-DNA linkage</keyword>
<dbReference type="Proteomes" id="UP000251800">
    <property type="component" value="Unassembled WGS sequence"/>
</dbReference>
<keyword evidence="11" id="KW-1185">Reference proteome</keyword>
<dbReference type="RefSeq" id="WP_109721404.1">
    <property type="nucleotide sequence ID" value="NZ_QEQK01000017.1"/>
</dbReference>
<evidence type="ECO:0000256" key="5">
    <source>
        <dbReference type="ARBA" id="ARBA00023124"/>
    </source>
</evidence>
<evidence type="ECO:0000256" key="8">
    <source>
        <dbReference type="RuleBase" id="RU364100"/>
    </source>
</evidence>
<dbReference type="GO" id="GO:0003697">
    <property type="term" value="F:single-stranded DNA binding"/>
    <property type="evidence" value="ECO:0007669"/>
    <property type="project" value="InterPro"/>
</dbReference>
<comment type="caution">
    <text evidence="10">The sequence shown here is derived from an EMBL/GenBank/DDBJ whole genome shotgun (WGS) entry which is preliminary data.</text>
</comment>
<dbReference type="GO" id="GO:0016829">
    <property type="term" value="F:lyase activity"/>
    <property type="evidence" value="ECO:0007669"/>
    <property type="project" value="UniProtKB-KW"/>
</dbReference>
<organism evidence="10 11">
    <name type="scientific">Abyssibacter profundi</name>
    <dbReference type="NCBI Taxonomy" id="2182787"/>
    <lineage>
        <taxon>Bacteria</taxon>
        <taxon>Pseudomonadati</taxon>
        <taxon>Pseudomonadota</taxon>
        <taxon>Gammaproteobacteria</taxon>
        <taxon>Chromatiales</taxon>
        <taxon>Oceanococcaceae</taxon>
        <taxon>Abyssibacter</taxon>
    </lineage>
</organism>
<keyword evidence="4 8" id="KW-0378">Hydrolase</keyword>
<dbReference type="GO" id="GO:0006508">
    <property type="term" value="P:proteolysis"/>
    <property type="evidence" value="ECO:0007669"/>
    <property type="project" value="UniProtKB-KW"/>
</dbReference>
<dbReference type="SUPFAM" id="SSF143081">
    <property type="entry name" value="BB1717-like"/>
    <property type="match status" value="1"/>
</dbReference>
<keyword evidence="2 8" id="KW-0645">Protease</keyword>
<dbReference type="PANTHER" id="PTHR13604">
    <property type="entry name" value="DC12-RELATED"/>
    <property type="match status" value="1"/>
</dbReference>
<evidence type="ECO:0000256" key="9">
    <source>
        <dbReference type="SAM" id="MobiDB-lite"/>
    </source>
</evidence>
<evidence type="ECO:0000256" key="7">
    <source>
        <dbReference type="ARBA" id="ARBA00023239"/>
    </source>
</evidence>
<evidence type="ECO:0000256" key="3">
    <source>
        <dbReference type="ARBA" id="ARBA00022763"/>
    </source>
</evidence>
<evidence type="ECO:0000313" key="10">
    <source>
        <dbReference type="EMBL" id="PWN54841.1"/>
    </source>
</evidence>
<dbReference type="GO" id="GO:0008233">
    <property type="term" value="F:peptidase activity"/>
    <property type="evidence" value="ECO:0007669"/>
    <property type="project" value="UniProtKB-KW"/>
</dbReference>
<proteinExistence type="inferred from homology"/>
<dbReference type="EC" id="3.4.-.-" evidence="8"/>
<reference evidence="10 11" key="1">
    <citation type="submission" date="2018-05" db="EMBL/GenBank/DDBJ databases">
        <title>Abyssibacter profundi OUC007T gen. nov., sp. nov, a marine bacterium isolated from seawater of the Mariana Trench.</title>
        <authorList>
            <person name="Zhou S."/>
        </authorList>
    </citation>
    <scope>NUCLEOTIDE SEQUENCE [LARGE SCALE GENOMIC DNA]</scope>
    <source>
        <strain evidence="10 11">OUC007</strain>
    </source>
</reference>
<dbReference type="GO" id="GO:0106300">
    <property type="term" value="P:protein-DNA covalent cross-linking repair"/>
    <property type="evidence" value="ECO:0007669"/>
    <property type="project" value="InterPro"/>
</dbReference>
<feature type="region of interest" description="Disordered" evidence="9">
    <location>
        <begin position="188"/>
        <end position="209"/>
    </location>
</feature>
<keyword evidence="6" id="KW-0238">DNA-binding</keyword>
<comment type="similarity">
    <text evidence="1 8">Belongs to the SOS response-associated peptidase family.</text>
</comment>
<dbReference type="OrthoDB" id="6192129at2"/>
<dbReference type="InterPro" id="IPR036590">
    <property type="entry name" value="SRAP-like"/>
</dbReference>
<evidence type="ECO:0000256" key="4">
    <source>
        <dbReference type="ARBA" id="ARBA00022801"/>
    </source>
</evidence>
<sequence length="209" mass="23561">MCGRFEQHVARMRAWTQLLDDWPGSVVDRHNICPTQSAATFDAEGYRERHWSLIPRWARDPKLKFATFNARGETLADKNTFRGAWQHSQRCVVPASGYFEWTGPKGNKQCHYVTSGDEAGLALAGLWECWQRADATVHSFTIVTVAAAEHISWLHHRMPLMLRPDQLDTWLTGAPEHANELIRAAEAPQLSVRPVAHPNATAPPDSTED</sequence>
<dbReference type="InterPro" id="IPR003738">
    <property type="entry name" value="SRAP"/>
</dbReference>
<dbReference type="Gene3D" id="3.90.1680.10">
    <property type="entry name" value="SOS response associated peptidase-like"/>
    <property type="match status" value="1"/>
</dbReference>
<keyword evidence="3" id="KW-0227">DNA damage</keyword>
<evidence type="ECO:0000313" key="11">
    <source>
        <dbReference type="Proteomes" id="UP000251800"/>
    </source>
</evidence>
<evidence type="ECO:0000256" key="2">
    <source>
        <dbReference type="ARBA" id="ARBA00022670"/>
    </source>
</evidence>